<dbReference type="PANTHER" id="PTHR10489">
    <property type="entry name" value="CELL ADHESION MOLECULE"/>
    <property type="match status" value="1"/>
</dbReference>
<protein>
    <recommendedName>
        <fullName evidence="9">G-protein coupled receptors family 1 profile domain-containing protein</fullName>
    </recommendedName>
</protein>
<dbReference type="PROSITE" id="PS50262">
    <property type="entry name" value="G_PROTEIN_RECEP_F1_2"/>
    <property type="match status" value="1"/>
</dbReference>
<keyword evidence="2 8" id="KW-0812">Transmembrane</keyword>
<feature type="transmembrane region" description="Helical" evidence="8">
    <location>
        <begin position="38"/>
        <end position="64"/>
    </location>
</feature>
<evidence type="ECO:0000256" key="3">
    <source>
        <dbReference type="ARBA" id="ARBA00022989"/>
    </source>
</evidence>
<dbReference type="Bgee" id="ENSNBRG00000008966">
    <property type="expression patterns" value="Expressed in mesonephros and 1 other cell type or tissue"/>
</dbReference>
<dbReference type="InterPro" id="IPR000276">
    <property type="entry name" value="GPCR_Rhodpsn"/>
</dbReference>
<evidence type="ECO:0000256" key="2">
    <source>
        <dbReference type="ARBA" id="ARBA00022692"/>
    </source>
</evidence>
<keyword evidence="11" id="KW-1185">Reference proteome</keyword>
<accession>A0A3Q4MIQ9</accession>
<dbReference type="PRINTS" id="PR00237">
    <property type="entry name" value="GPCRRHODOPSN"/>
</dbReference>
<name>A0A3Q4MIQ9_NEOBR</name>
<keyword evidence="6" id="KW-0675">Receptor</keyword>
<dbReference type="GeneTree" id="ENSGT01110000267168"/>
<dbReference type="GO" id="GO:0019957">
    <property type="term" value="F:C-C chemokine binding"/>
    <property type="evidence" value="ECO:0007669"/>
    <property type="project" value="TreeGrafter"/>
</dbReference>
<dbReference type="Proteomes" id="UP000261580">
    <property type="component" value="Unassembled WGS sequence"/>
</dbReference>
<evidence type="ECO:0000256" key="8">
    <source>
        <dbReference type="SAM" id="Phobius"/>
    </source>
</evidence>
<organism evidence="10 11">
    <name type="scientific">Neolamprologus brichardi</name>
    <name type="common">Fairy cichlid</name>
    <name type="synonym">Lamprologus brichardi</name>
    <dbReference type="NCBI Taxonomy" id="32507"/>
    <lineage>
        <taxon>Eukaryota</taxon>
        <taxon>Metazoa</taxon>
        <taxon>Chordata</taxon>
        <taxon>Craniata</taxon>
        <taxon>Vertebrata</taxon>
        <taxon>Euteleostomi</taxon>
        <taxon>Actinopterygii</taxon>
        <taxon>Neopterygii</taxon>
        <taxon>Teleostei</taxon>
        <taxon>Neoteleostei</taxon>
        <taxon>Acanthomorphata</taxon>
        <taxon>Ovalentaria</taxon>
        <taxon>Cichlomorphae</taxon>
        <taxon>Cichliformes</taxon>
        <taxon>Cichlidae</taxon>
        <taxon>African cichlids</taxon>
        <taxon>Pseudocrenilabrinae</taxon>
        <taxon>Lamprologini</taxon>
        <taxon>Neolamprologus</taxon>
    </lineage>
</organism>
<dbReference type="AlphaFoldDB" id="A0A3Q4MIQ9"/>
<dbReference type="Pfam" id="PF00001">
    <property type="entry name" value="7tm_1"/>
    <property type="match status" value="2"/>
</dbReference>
<reference evidence="10" key="1">
    <citation type="submission" date="2025-08" db="UniProtKB">
        <authorList>
            <consortium name="Ensembl"/>
        </authorList>
    </citation>
    <scope>IDENTIFICATION</scope>
</reference>
<evidence type="ECO:0000313" key="11">
    <source>
        <dbReference type="Proteomes" id="UP000261580"/>
    </source>
</evidence>
<dbReference type="PANTHER" id="PTHR10489:SF730">
    <property type="entry name" value="CHEMOKINE XC RECEPTOR 1"/>
    <property type="match status" value="1"/>
</dbReference>
<sequence length="373" mass="42056">VGNFCLTSMACNIDSYDYIHFNETQSSEIEYDIKISKLYYPAAVNSLVFCISLPANSFLLWVLWTERAWKITSDILLLQLTVSNLCLTVTLPFAACNALHTWVFGEWACGVGTGICFLGLFTAVVILTAMSLHSYVTVVQPWCLFAQALRKYGVLIGSIVMWLVCAALSIKLSVSGRVIEFADMKVCVNLVESLTMKLTEIYTQIFLFFLIPNGSDDKLGRYLQVSLLFFLPFAIIIFCYSAILMKVLQALNRKKNRTVAVLLCIVAAFFICWGPYHIMLLIQSLYKPIGCKAEERLEVAYRICEMLAYSHCCMNPLLCMLSQKMRKHLFNLLCCKKLCRKKREEDTGQNTSVTHNVAFTTAGSASVTFFSLI</sequence>
<feature type="transmembrane region" description="Helical" evidence="8">
    <location>
        <begin position="223"/>
        <end position="247"/>
    </location>
</feature>
<keyword evidence="7" id="KW-0807">Transducer</keyword>
<evidence type="ECO:0000256" key="7">
    <source>
        <dbReference type="ARBA" id="ARBA00023224"/>
    </source>
</evidence>
<keyword evidence="5 8" id="KW-0472">Membrane</keyword>
<evidence type="ECO:0000256" key="4">
    <source>
        <dbReference type="ARBA" id="ARBA00023040"/>
    </source>
</evidence>
<feature type="transmembrane region" description="Helical" evidence="8">
    <location>
        <begin position="152"/>
        <end position="174"/>
    </location>
</feature>
<keyword evidence="3 8" id="KW-1133">Transmembrane helix</keyword>
<dbReference type="InterPro" id="IPR017452">
    <property type="entry name" value="GPCR_Rhodpsn_7TM"/>
</dbReference>
<dbReference type="OMA" id="YSYMMFL"/>
<dbReference type="GO" id="GO:0009897">
    <property type="term" value="C:external side of plasma membrane"/>
    <property type="evidence" value="ECO:0007669"/>
    <property type="project" value="TreeGrafter"/>
</dbReference>
<feature type="domain" description="G-protein coupled receptors family 1 profile" evidence="9">
    <location>
        <begin position="55"/>
        <end position="319"/>
    </location>
</feature>
<proteinExistence type="predicted"/>
<feature type="transmembrane region" description="Helical" evidence="8">
    <location>
        <begin position="76"/>
        <end position="95"/>
    </location>
</feature>
<dbReference type="GO" id="GO:0006955">
    <property type="term" value="P:immune response"/>
    <property type="evidence" value="ECO:0007669"/>
    <property type="project" value="TreeGrafter"/>
</dbReference>
<keyword evidence="4" id="KW-0297">G-protein coupled receptor</keyword>
<evidence type="ECO:0000256" key="1">
    <source>
        <dbReference type="ARBA" id="ARBA00004370"/>
    </source>
</evidence>
<dbReference type="GO" id="GO:0060326">
    <property type="term" value="P:cell chemotaxis"/>
    <property type="evidence" value="ECO:0007669"/>
    <property type="project" value="TreeGrafter"/>
</dbReference>
<dbReference type="Gene3D" id="1.20.1070.10">
    <property type="entry name" value="Rhodopsin 7-helix transmembrane proteins"/>
    <property type="match status" value="1"/>
</dbReference>
<evidence type="ECO:0000256" key="6">
    <source>
        <dbReference type="ARBA" id="ARBA00023170"/>
    </source>
</evidence>
<dbReference type="STRING" id="32507.ENSNBRP00000011509"/>
<comment type="subcellular location">
    <subcellularLocation>
        <location evidence="1">Membrane</location>
    </subcellularLocation>
</comment>
<dbReference type="InterPro" id="IPR050119">
    <property type="entry name" value="CCR1-9-like"/>
</dbReference>
<dbReference type="GO" id="GO:0016493">
    <property type="term" value="F:C-C chemokine receptor activity"/>
    <property type="evidence" value="ECO:0007669"/>
    <property type="project" value="TreeGrafter"/>
</dbReference>
<reference evidence="10" key="2">
    <citation type="submission" date="2025-09" db="UniProtKB">
        <authorList>
            <consortium name="Ensembl"/>
        </authorList>
    </citation>
    <scope>IDENTIFICATION</scope>
</reference>
<dbReference type="GO" id="GO:0019722">
    <property type="term" value="P:calcium-mediated signaling"/>
    <property type="evidence" value="ECO:0007669"/>
    <property type="project" value="TreeGrafter"/>
</dbReference>
<evidence type="ECO:0000259" key="9">
    <source>
        <dbReference type="PROSITE" id="PS50262"/>
    </source>
</evidence>
<feature type="transmembrane region" description="Helical" evidence="8">
    <location>
        <begin position="186"/>
        <end position="211"/>
    </location>
</feature>
<evidence type="ECO:0000256" key="5">
    <source>
        <dbReference type="ARBA" id="ARBA00023136"/>
    </source>
</evidence>
<dbReference type="GO" id="GO:0007204">
    <property type="term" value="P:positive regulation of cytosolic calcium ion concentration"/>
    <property type="evidence" value="ECO:0007669"/>
    <property type="project" value="TreeGrafter"/>
</dbReference>
<evidence type="ECO:0000313" key="10">
    <source>
        <dbReference type="Ensembl" id="ENSNBRP00000011509.1"/>
    </source>
</evidence>
<dbReference type="SUPFAM" id="SSF81321">
    <property type="entry name" value="Family A G protein-coupled receptor-like"/>
    <property type="match status" value="1"/>
</dbReference>
<feature type="transmembrane region" description="Helical" evidence="8">
    <location>
        <begin position="259"/>
        <end position="279"/>
    </location>
</feature>
<dbReference type="Ensembl" id="ENSNBRT00000011832.1">
    <property type="protein sequence ID" value="ENSNBRP00000011509.1"/>
    <property type="gene ID" value="ENSNBRG00000008966.1"/>
</dbReference>
<feature type="transmembrane region" description="Helical" evidence="8">
    <location>
        <begin position="107"/>
        <end position="132"/>
    </location>
</feature>